<dbReference type="SUPFAM" id="SSF53067">
    <property type="entry name" value="Actin-like ATPase domain"/>
    <property type="match status" value="2"/>
</dbReference>
<dbReference type="Gene3D" id="2.60.34.10">
    <property type="entry name" value="Substrate Binding Domain Of DNAk, Chain A, domain 1"/>
    <property type="match status" value="1"/>
</dbReference>
<dbReference type="PROSITE" id="PS01036">
    <property type="entry name" value="HSP70_3"/>
    <property type="match status" value="1"/>
</dbReference>
<keyword evidence="4" id="KW-0143">Chaperone</keyword>
<evidence type="ECO:0000256" key="2">
    <source>
        <dbReference type="ARBA" id="ARBA00022741"/>
    </source>
</evidence>
<dbReference type="Gene3D" id="3.90.640.10">
    <property type="entry name" value="Actin, Chain A, domain 4"/>
    <property type="match status" value="1"/>
</dbReference>
<dbReference type="Proteomes" id="UP000249061">
    <property type="component" value="Unassembled WGS sequence"/>
</dbReference>
<dbReference type="InterPro" id="IPR018181">
    <property type="entry name" value="Heat_shock_70_CS"/>
</dbReference>
<dbReference type="SUPFAM" id="SSF100920">
    <property type="entry name" value="Heat shock protein 70kD (HSP70), peptide-binding domain"/>
    <property type="match status" value="1"/>
</dbReference>
<dbReference type="InterPro" id="IPR043129">
    <property type="entry name" value="ATPase_NBD"/>
</dbReference>
<dbReference type="FunFam" id="3.90.640.10:FF:000003">
    <property type="entry name" value="Molecular chaperone DnaK"/>
    <property type="match status" value="1"/>
</dbReference>
<dbReference type="GO" id="GO:0005524">
    <property type="term" value="F:ATP binding"/>
    <property type="evidence" value="ECO:0007669"/>
    <property type="project" value="UniProtKB-KW"/>
</dbReference>
<dbReference type="InterPro" id="IPR029047">
    <property type="entry name" value="HSP70_peptide-bd_sf"/>
</dbReference>
<dbReference type="Pfam" id="PF00012">
    <property type="entry name" value="HSP70"/>
    <property type="match status" value="1"/>
</dbReference>
<keyword evidence="3 5" id="KW-0067">ATP-binding</keyword>
<reference evidence="7 8" key="1">
    <citation type="submission" date="2017-08" db="EMBL/GenBank/DDBJ databases">
        <title>Infants hospitalized years apart are colonized by the same room-sourced microbial strains.</title>
        <authorList>
            <person name="Brooks B."/>
            <person name="Olm M.R."/>
            <person name="Firek B.A."/>
            <person name="Baker R."/>
            <person name="Thomas B.C."/>
            <person name="Morowitz M.J."/>
            <person name="Banfield J.F."/>
        </authorList>
    </citation>
    <scope>NUCLEOTIDE SEQUENCE [LARGE SCALE GENOMIC DNA]</scope>
    <source>
        <strain evidence="7">S2_003_000_R2_14</strain>
    </source>
</reference>
<dbReference type="GO" id="GO:0140662">
    <property type="term" value="F:ATP-dependent protein folding chaperone"/>
    <property type="evidence" value="ECO:0007669"/>
    <property type="project" value="InterPro"/>
</dbReference>
<accession>A0A2W5UX01</accession>
<dbReference type="EMBL" id="QFQP01000028">
    <property type="protein sequence ID" value="PZR07904.1"/>
    <property type="molecule type" value="Genomic_DNA"/>
</dbReference>
<evidence type="ECO:0000256" key="1">
    <source>
        <dbReference type="ARBA" id="ARBA00007381"/>
    </source>
</evidence>
<feature type="region of interest" description="Disordered" evidence="6">
    <location>
        <begin position="511"/>
        <end position="535"/>
    </location>
</feature>
<proteinExistence type="inferred from homology"/>
<dbReference type="PROSITE" id="PS00329">
    <property type="entry name" value="HSP70_2"/>
    <property type="match status" value="1"/>
</dbReference>
<evidence type="ECO:0000313" key="8">
    <source>
        <dbReference type="Proteomes" id="UP000249061"/>
    </source>
</evidence>
<organism evidence="7 8">
    <name type="scientific">Archangium gephyra</name>
    <dbReference type="NCBI Taxonomy" id="48"/>
    <lineage>
        <taxon>Bacteria</taxon>
        <taxon>Pseudomonadati</taxon>
        <taxon>Myxococcota</taxon>
        <taxon>Myxococcia</taxon>
        <taxon>Myxococcales</taxon>
        <taxon>Cystobacterineae</taxon>
        <taxon>Archangiaceae</taxon>
        <taxon>Archangium</taxon>
    </lineage>
</organism>
<dbReference type="Gene3D" id="3.30.420.40">
    <property type="match status" value="2"/>
</dbReference>
<gene>
    <name evidence="7" type="ORF">DI536_26485</name>
</gene>
<dbReference type="PANTHER" id="PTHR19375">
    <property type="entry name" value="HEAT SHOCK PROTEIN 70KDA"/>
    <property type="match status" value="1"/>
</dbReference>
<dbReference type="PROSITE" id="PS00297">
    <property type="entry name" value="HSP70_1"/>
    <property type="match status" value="1"/>
</dbReference>
<evidence type="ECO:0000256" key="3">
    <source>
        <dbReference type="ARBA" id="ARBA00022840"/>
    </source>
</evidence>
<name>A0A2W5UX01_9BACT</name>
<evidence type="ECO:0000256" key="4">
    <source>
        <dbReference type="ARBA" id="ARBA00023186"/>
    </source>
</evidence>
<keyword evidence="2 5" id="KW-0547">Nucleotide-binding</keyword>
<protein>
    <submittedName>
        <fullName evidence="7">Molecular chaperone DnaK</fullName>
    </submittedName>
</protein>
<dbReference type="AlphaFoldDB" id="A0A2W5UX01"/>
<dbReference type="InterPro" id="IPR013126">
    <property type="entry name" value="Hsp_70_fam"/>
</dbReference>
<evidence type="ECO:0000256" key="5">
    <source>
        <dbReference type="RuleBase" id="RU003322"/>
    </source>
</evidence>
<evidence type="ECO:0000313" key="7">
    <source>
        <dbReference type="EMBL" id="PZR07904.1"/>
    </source>
</evidence>
<dbReference type="PRINTS" id="PR00301">
    <property type="entry name" value="HEATSHOCK70"/>
</dbReference>
<comment type="similarity">
    <text evidence="1 5">Belongs to the heat shock protein 70 family.</text>
</comment>
<sequence>MSPSIGIDLGTTNSAVATASGPAPRIIERATGQRLLPSLVGITDDGLRVVGDEARLLGELSPERVASATKRFIGQRWTPELAAKARLLYPYSLVAGPTEDVRIRIGPQTLPVSQISGMLLSELRADAEDLFGVEVTDSVITVPANFTDAQRTATREAAEIAGLNVLRLLNEPTAAAMAYGLANGFKGTALVFDLGGGTFDVSVLRIQDGVFEVLATAGDPFFGGDDFDNTLVQWLLSHVHDSATRERLTHDRATVQHLKTLAERAKREVSTAEFSRISATLQADSRYGAVPIETMLTRPFFEKLVRPKTEHALSIVEQALLEANLNAGDVDTVLLVGGMTRVPLLRQLVAKHFGKEPDARVDPDEAVALGAAIHAAELVEKRGKTLLLDVVGSSMGVQVAGGLVKPVLARNTMLPCRASEVFFPGRDGQTVVRVPVVQGEGKRAEECTRVCELVLGDLTATLRKAHEIEVTFAMDVEGMLSVSAVDKLSGVAEEIRIDARTNLAASEAAQLAQREAQHREEHTPVDAEERRQNRHARRALHGAVVAVRRLQIELSHVARESEEADAKELSALLAPALIEADIVERSGTREEVEAMTQKLLALLPA</sequence>
<evidence type="ECO:0000256" key="6">
    <source>
        <dbReference type="SAM" id="MobiDB-lite"/>
    </source>
</evidence>
<comment type="caution">
    <text evidence="7">The sequence shown here is derived from an EMBL/GenBank/DDBJ whole genome shotgun (WGS) entry which is preliminary data.</text>
</comment>
<feature type="compositionally biased region" description="Basic and acidic residues" evidence="6">
    <location>
        <begin position="515"/>
        <end position="531"/>
    </location>
</feature>